<accession>A0A5M9JYX2</accession>
<keyword evidence="2" id="KW-1185">Reference proteome</keyword>
<proteinExistence type="predicted"/>
<comment type="caution">
    <text evidence="1">The sequence shown here is derived from an EMBL/GenBank/DDBJ whole genome shotgun (WGS) entry which is preliminary data.</text>
</comment>
<protein>
    <submittedName>
        <fullName evidence="1">Uncharacterized protein</fullName>
    </submittedName>
</protein>
<reference evidence="1 2" key="1">
    <citation type="submission" date="2019-06" db="EMBL/GenBank/DDBJ databases">
        <title>Genome Sequence of the Brown Rot Fungal Pathogen Monilinia fructicola.</title>
        <authorList>
            <person name="De Miccolis Angelini R.M."/>
            <person name="Landi L."/>
            <person name="Abate D."/>
            <person name="Pollastro S."/>
            <person name="Romanazzi G."/>
            <person name="Faretra F."/>
        </authorList>
    </citation>
    <scope>NUCLEOTIDE SEQUENCE [LARGE SCALE GENOMIC DNA]</scope>
    <source>
        <strain evidence="1 2">Mfrc123</strain>
    </source>
</reference>
<dbReference type="AlphaFoldDB" id="A0A5M9JYX2"/>
<organism evidence="1 2">
    <name type="scientific">Monilinia fructicola</name>
    <name type="common">Brown rot fungus</name>
    <name type="synonym">Ciboria fructicola</name>
    <dbReference type="NCBI Taxonomy" id="38448"/>
    <lineage>
        <taxon>Eukaryota</taxon>
        <taxon>Fungi</taxon>
        <taxon>Dikarya</taxon>
        <taxon>Ascomycota</taxon>
        <taxon>Pezizomycotina</taxon>
        <taxon>Leotiomycetes</taxon>
        <taxon>Helotiales</taxon>
        <taxon>Sclerotiniaceae</taxon>
        <taxon>Monilinia</taxon>
    </lineage>
</organism>
<evidence type="ECO:0000313" key="2">
    <source>
        <dbReference type="Proteomes" id="UP000322873"/>
    </source>
</evidence>
<evidence type="ECO:0000313" key="1">
    <source>
        <dbReference type="EMBL" id="KAA8574754.1"/>
    </source>
</evidence>
<dbReference type="EMBL" id="VICG01000002">
    <property type="protein sequence ID" value="KAA8574754.1"/>
    <property type="molecule type" value="Genomic_DNA"/>
</dbReference>
<name>A0A5M9JYX2_MONFR</name>
<dbReference type="Proteomes" id="UP000322873">
    <property type="component" value="Unassembled WGS sequence"/>
</dbReference>
<gene>
    <name evidence="1" type="ORF">EYC84_004004</name>
</gene>
<sequence>MTRLHSIIWGSFRFNRVADGGAFGKSWVGMDTWVERYEEKCLSSICFNSPVSIYLSSFSYFCKLFSSFLSNTQRFISNRKRPSQPTS</sequence>